<gene>
    <name evidence="5" type="ORF">SSS_5661</name>
</gene>
<evidence type="ECO:0000256" key="2">
    <source>
        <dbReference type="ARBA" id="ARBA00019671"/>
    </source>
</evidence>
<organism evidence="5">
    <name type="scientific">Sarcoptes scabiei</name>
    <name type="common">Itch mite</name>
    <name type="synonym">Acarus scabiei</name>
    <dbReference type="NCBI Taxonomy" id="52283"/>
    <lineage>
        <taxon>Eukaryota</taxon>
        <taxon>Metazoa</taxon>
        <taxon>Ecdysozoa</taxon>
        <taxon>Arthropoda</taxon>
        <taxon>Chelicerata</taxon>
        <taxon>Arachnida</taxon>
        <taxon>Acari</taxon>
        <taxon>Acariformes</taxon>
        <taxon>Sarcoptiformes</taxon>
        <taxon>Astigmata</taxon>
        <taxon>Psoroptidia</taxon>
        <taxon>Sarcoptoidea</taxon>
        <taxon>Sarcoptidae</taxon>
        <taxon>Sarcoptinae</taxon>
        <taxon>Sarcoptes</taxon>
    </lineage>
</organism>
<proteinExistence type="predicted"/>
<sequence length="898" mass="103930">MDEKFLKNSFASVVLIISFSIVIESKCFNNADQPKLSWNHHQNRPETIVDFGDDFLDLHRGSNLTLKCMGTIKSSRYFQRRNLDEFKIHWILPEYHPNFDNQLPEYIQIVENVTVASRKDIKSNEEDILIESILFLTEIEFNDVGFFTCSYSKYLASIDEQITTNSNQSNSIYVFVTADFENLKISSMPVMMGIRGRPGMIACRPTSSKTIVKLFQFETINKNRNNSQQSSLSSASSRELRSMVLSEKRRWNYLHNDWISFENLVAKFDSRRGFLLPRILSEKFVCEFSLSVDSISSSSSLLPTMPSTIVSSSSFSSNEIYANNRSAETNIDFTINENIMIHFTNGIEYAQKPTIIPSRSMYAFEGELFQLSCLVEKHHSSQIYMKWIVHQSCRHKNEINQNLSIKISDVETTFLGEGKERIRSNITLMDLSASEQNGSILECLINDVSMANKSNRFQLIIYDEPSLDIELGLESTSQIVRCNSDWSLRIDLKSKPNDLDAIELLWFKSNDRNETRKLLSTIDQRDWNRIRIATKSSQSGAIQTEIFIKHLVPMDSGDYILQANLLNGLIIKNQTISLRVLDCTIGDLDEYFMLYIFAIGFIIIIMMLFILLLANRIRIEKKANHDLELLSINLFAADKISTKIPNSIIDNDHRDLMGSDSHKKHSEIRSYSDSKENKKEQFLIDQTPENKLKVFENNIARTNLVDEENILRMEDLIFFAYQTAKGMDFLYDLMLHCWSKIPERRPKFNEMAEEFAKHLDLDLLKNYKRIAKLYRKANFTDFDVDLEDDEDDLNSIDCHQYEGFDSINLISSTKRNDPIALAKTILKDDDEVFNGDDDYLYMSDGRLSDPIRINEDLRLDSLITDTIHSKYHHQGQPKKFNMEGDNEEEVSILMETHF</sequence>
<comment type="subunit">
    <text evidence="1">Forms a complex composed of PDGFRL, TNK2 and GRB2.</text>
</comment>
<evidence type="ECO:0000313" key="7">
    <source>
        <dbReference type="Proteomes" id="UP000070412"/>
    </source>
</evidence>
<dbReference type="PROSITE" id="PS50835">
    <property type="entry name" value="IG_LIKE"/>
    <property type="match status" value="2"/>
</dbReference>
<dbReference type="InterPro" id="IPR003599">
    <property type="entry name" value="Ig_sub"/>
</dbReference>
<protein>
    <recommendedName>
        <fullName evidence="2">Platelet-derived growth factor receptor-like protein</fullName>
    </recommendedName>
</protein>
<feature type="transmembrane region" description="Helical" evidence="3">
    <location>
        <begin position="592"/>
        <end position="614"/>
    </location>
</feature>
<keyword evidence="7" id="KW-1185">Reference proteome</keyword>
<evidence type="ECO:0000256" key="1">
    <source>
        <dbReference type="ARBA" id="ARBA00011360"/>
    </source>
</evidence>
<dbReference type="SMART" id="SM00409">
    <property type="entry name" value="IG"/>
    <property type="match status" value="3"/>
</dbReference>
<accession>A0A834RAM3</accession>
<dbReference type="EMBL" id="WVUK01000056">
    <property type="protein sequence ID" value="KAF7492904.1"/>
    <property type="molecule type" value="Genomic_DNA"/>
</dbReference>
<keyword evidence="3" id="KW-1133">Transmembrane helix</keyword>
<dbReference type="PANTHER" id="PTHR15360:SF4">
    <property type="entry name" value="PROTEIN KINASE DOMAIN-CONTAINING PROTEIN"/>
    <property type="match status" value="1"/>
</dbReference>
<evidence type="ECO:0000313" key="6">
    <source>
        <dbReference type="EnsemblMetazoa" id="KAF7492904.1"/>
    </source>
</evidence>
<feature type="domain" description="Ig-like" evidence="4">
    <location>
        <begin position="353"/>
        <end position="460"/>
    </location>
</feature>
<dbReference type="EnsemblMetazoa" id="SSS_5661s_mrna">
    <property type="protein sequence ID" value="KAF7492904.1"/>
    <property type="gene ID" value="SSS_5661"/>
</dbReference>
<reference evidence="5" key="2">
    <citation type="submission" date="2020-01" db="EMBL/GenBank/DDBJ databases">
        <authorList>
            <person name="Korhonen P.K.K."/>
            <person name="Guangxu M.G."/>
            <person name="Wang T.W."/>
            <person name="Stroehlein A.J.S."/>
            <person name="Young N.D."/>
            <person name="Ang C.-S.A."/>
            <person name="Fernando D.W.F."/>
            <person name="Lu H.L."/>
            <person name="Taylor S.T."/>
            <person name="Ehtesham M.E.M."/>
            <person name="Najaraj S.H.N."/>
            <person name="Harsha G.H.G."/>
            <person name="Madugundu A.M."/>
            <person name="Renuse S.R."/>
            <person name="Holt D.H."/>
            <person name="Pandey A.P."/>
            <person name="Papenfuss A.P."/>
            <person name="Gasser R.B.G."/>
            <person name="Fischer K.F."/>
        </authorList>
    </citation>
    <scope>NUCLEOTIDE SEQUENCE</scope>
    <source>
        <strain evidence="5">SSS_KF_BRIS2020</strain>
    </source>
</reference>
<dbReference type="AlphaFoldDB" id="A0A834RAM3"/>
<feature type="domain" description="Ig-like" evidence="4">
    <location>
        <begin position="45"/>
        <end position="165"/>
    </location>
</feature>
<evidence type="ECO:0000259" key="4">
    <source>
        <dbReference type="PROSITE" id="PS50835"/>
    </source>
</evidence>
<name>A0A834RAM3_SARSC</name>
<dbReference type="InterPro" id="IPR007110">
    <property type="entry name" value="Ig-like_dom"/>
</dbReference>
<reference evidence="7" key="1">
    <citation type="journal article" date="2020" name="PLoS Negl. Trop. Dis.">
        <title>High-quality nuclear genome for Sarcoptes scabiei-A critical resource for a neglected parasite.</title>
        <authorList>
            <person name="Korhonen P.K."/>
            <person name="Gasser R.B."/>
            <person name="Ma G."/>
            <person name="Wang T."/>
            <person name="Stroehlein A.J."/>
            <person name="Young N.D."/>
            <person name="Ang C.S."/>
            <person name="Fernando D.D."/>
            <person name="Lu H.C."/>
            <person name="Taylor S."/>
            <person name="Reynolds S.L."/>
            <person name="Mofiz E."/>
            <person name="Najaraj S.H."/>
            <person name="Gowda H."/>
            <person name="Madugundu A."/>
            <person name="Renuse S."/>
            <person name="Holt D."/>
            <person name="Pandey A."/>
            <person name="Papenfuss A.T."/>
            <person name="Fischer K."/>
        </authorList>
    </citation>
    <scope>NUCLEOTIDE SEQUENCE [LARGE SCALE GENOMIC DNA]</scope>
</reference>
<dbReference type="InterPro" id="IPR042495">
    <property type="entry name" value="PDGFRL"/>
</dbReference>
<dbReference type="PANTHER" id="PTHR15360">
    <property type="entry name" value="PLATELET-DERIVED GROWTH FACTOR RECEPTOR LIKE"/>
    <property type="match status" value="1"/>
</dbReference>
<keyword evidence="3" id="KW-0472">Membrane</keyword>
<evidence type="ECO:0000313" key="5">
    <source>
        <dbReference type="EMBL" id="KAF7492904.1"/>
    </source>
</evidence>
<evidence type="ECO:0000256" key="3">
    <source>
        <dbReference type="SAM" id="Phobius"/>
    </source>
</evidence>
<dbReference type="OrthoDB" id="6516319at2759"/>
<dbReference type="Gene3D" id="2.60.40.10">
    <property type="entry name" value="Immunoglobulins"/>
    <property type="match status" value="1"/>
</dbReference>
<reference evidence="6" key="3">
    <citation type="submission" date="2022-06" db="UniProtKB">
        <authorList>
            <consortium name="EnsemblMetazoa"/>
        </authorList>
    </citation>
    <scope>IDENTIFICATION</scope>
</reference>
<dbReference type="Proteomes" id="UP000070412">
    <property type="component" value="Unassembled WGS sequence"/>
</dbReference>
<dbReference type="InterPro" id="IPR013783">
    <property type="entry name" value="Ig-like_fold"/>
</dbReference>
<keyword evidence="3" id="KW-0812">Transmembrane</keyword>